<sequence>MLMECETLNLTFMREASIKKCGINIYPPSQKSQRKRGSKKQTSKQPAVHAKNTLHFSLQRTQPIKLSSSLSASAQISPLPKSTRFLISN</sequence>
<comment type="caution">
    <text evidence="2">The sequence shown here is derived from an EMBL/GenBank/DDBJ whole genome shotgun (WGS) entry which is preliminary data.</text>
</comment>
<name>A0A8J8NVW5_HALGN</name>
<evidence type="ECO:0000313" key="3">
    <source>
        <dbReference type="Proteomes" id="UP000785679"/>
    </source>
</evidence>
<organism evidence="2 3">
    <name type="scientific">Halteria grandinella</name>
    <dbReference type="NCBI Taxonomy" id="5974"/>
    <lineage>
        <taxon>Eukaryota</taxon>
        <taxon>Sar</taxon>
        <taxon>Alveolata</taxon>
        <taxon>Ciliophora</taxon>
        <taxon>Intramacronucleata</taxon>
        <taxon>Spirotrichea</taxon>
        <taxon>Stichotrichia</taxon>
        <taxon>Sporadotrichida</taxon>
        <taxon>Halteriidae</taxon>
        <taxon>Halteria</taxon>
    </lineage>
</organism>
<keyword evidence="3" id="KW-1185">Reference proteome</keyword>
<evidence type="ECO:0000256" key="1">
    <source>
        <dbReference type="SAM" id="MobiDB-lite"/>
    </source>
</evidence>
<accession>A0A8J8NVW5</accession>
<protein>
    <submittedName>
        <fullName evidence="2">Uncharacterized protein</fullName>
    </submittedName>
</protein>
<dbReference type="Proteomes" id="UP000785679">
    <property type="component" value="Unassembled WGS sequence"/>
</dbReference>
<gene>
    <name evidence="2" type="ORF">FGO68_gene15753</name>
</gene>
<feature type="region of interest" description="Disordered" evidence="1">
    <location>
        <begin position="24"/>
        <end position="54"/>
    </location>
</feature>
<evidence type="ECO:0000313" key="2">
    <source>
        <dbReference type="EMBL" id="TNV81220.1"/>
    </source>
</evidence>
<reference evidence="2" key="1">
    <citation type="submission" date="2019-06" db="EMBL/GenBank/DDBJ databases">
        <authorList>
            <person name="Zheng W."/>
        </authorList>
    </citation>
    <scope>NUCLEOTIDE SEQUENCE</scope>
    <source>
        <strain evidence="2">QDHG01</strain>
    </source>
</reference>
<dbReference type="EMBL" id="RRYP01006406">
    <property type="protein sequence ID" value="TNV81220.1"/>
    <property type="molecule type" value="Genomic_DNA"/>
</dbReference>
<feature type="compositionally biased region" description="Basic residues" evidence="1">
    <location>
        <begin position="32"/>
        <end position="42"/>
    </location>
</feature>
<proteinExistence type="predicted"/>
<dbReference type="AlphaFoldDB" id="A0A8J8NVW5"/>